<keyword evidence="4" id="KW-0408">Iron</keyword>
<dbReference type="InterPro" id="IPR004786">
    <property type="entry name" value="6-phosphgluc_deHydtase"/>
</dbReference>
<comment type="similarity">
    <text evidence="1">Belongs to the IlvD/Edd family.</text>
</comment>
<keyword evidence="6" id="KW-0311">Gluconate utilization</keyword>
<dbReference type="PROSITE" id="PS00886">
    <property type="entry name" value="ILVD_EDD_1"/>
    <property type="match status" value="1"/>
</dbReference>
<dbReference type="SUPFAM" id="SSF143975">
    <property type="entry name" value="IlvD/EDD N-terminal domain-like"/>
    <property type="match status" value="1"/>
</dbReference>
<evidence type="ECO:0000313" key="13">
    <source>
        <dbReference type="Proteomes" id="UP000239772"/>
    </source>
</evidence>
<evidence type="ECO:0000259" key="10">
    <source>
        <dbReference type="Pfam" id="PF00920"/>
    </source>
</evidence>
<keyword evidence="2" id="KW-0004">4Fe-4S</keyword>
<dbReference type="AlphaFoldDB" id="A0A2T1HRH8"/>
<comment type="caution">
    <text evidence="12">The sequence shown here is derived from an EMBL/GenBank/DDBJ whole genome shotgun (WGS) entry which is preliminary data.</text>
</comment>
<evidence type="ECO:0000256" key="2">
    <source>
        <dbReference type="ARBA" id="ARBA00022485"/>
    </source>
</evidence>
<dbReference type="GO" id="GO:0005829">
    <property type="term" value="C:cytosol"/>
    <property type="evidence" value="ECO:0007669"/>
    <property type="project" value="TreeGrafter"/>
</dbReference>
<dbReference type="InterPro" id="IPR000581">
    <property type="entry name" value="ILV_EDD_N"/>
</dbReference>
<name>A0A2T1HRH8_9HYPH</name>
<dbReference type="Pfam" id="PF24877">
    <property type="entry name" value="ILV_EDD_C"/>
    <property type="match status" value="1"/>
</dbReference>
<sequence length="604" mass="62995">MKEPHPALVSVTAAIEERSRETRRNFVRLRDRARPRGVARSCASCSNLAHVTAAMGPAEKVLLTGDSAPNIGVVTAYNDMLSAHQPFAGYPDMIRRAAGRAGATAQVAGGVPAMCDGITQGQPGMELSLFSRDVIALSTAVALSHGVFDAVVCLGVCDKIGPGLLIGALQFPHLPVVFSPAGPMPTGLSNEEKAKLRQLHAEGKADRAALLASEMRSYHAPGTCTFYGTANSNQVLIEAMGLHVPGAAFAQPGGELRSRLLDASVDEVAGAARAPEGRRIGDIVCAKSIVNAIVALLATGGSTNHTIHWIAVAAAAGIQLTWDDIDALSKIVPLMARIYPNGSADINAFEASGGVGFLIGQLIDAGLLHEDVHTISGFGLRRYAVEAGLEEGRLVYSPSPGTSRNRAVLRDAADPFEPESGLRVLGGNLGRAVAKTSAVKDEHRVVRAPARVFDSQEAFLSAFEAGSITADAVVVIRFQGPKANGMPELHRLMPALGSLLDRGLKVALVTDGRLSGASGKVASALHVTPEAAEGGALGRIFDGDMISLDLREGRLEAEIAPEELARRIPAVQPDPDQDVGRALFAPLRALARPADAGAGFTGMI</sequence>
<dbReference type="InterPro" id="IPR037237">
    <property type="entry name" value="IlvD/EDD_N"/>
</dbReference>
<evidence type="ECO:0000256" key="9">
    <source>
        <dbReference type="NCBIfam" id="TIGR01196"/>
    </source>
</evidence>
<keyword evidence="8" id="KW-0119">Carbohydrate metabolism</keyword>
<protein>
    <recommendedName>
        <fullName evidence="9">Phosphogluconate dehydratase</fullName>
        <ecNumber evidence="9">4.2.1.12</ecNumber>
    </recommendedName>
</protein>
<organism evidence="12 13">
    <name type="scientific">Alsobacter soli</name>
    <dbReference type="NCBI Taxonomy" id="2109933"/>
    <lineage>
        <taxon>Bacteria</taxon>
        <taxon>Pseudomonadati</taxon>
        <taxon>Pseudomonadota</taxon>
        <taxon>Alphaproteobacteria</taxon>
        <taxon>Hyphomicrobiales</taxon>
        <taxon>Alsobacteraceae</taxon>
        <taxon>Alsobacter</taxon>
    </lineage>
</organism>
<dbReference type="Proteomes" id="UP000239772">
    <property type="component" value="Unassembled WGS sequence"/>
</dbReference>
<dbReference type="Pfam" id="PF00920">
    <property type="entry name" value="ILVD_EDD_N"/>
    <property type="match status" value="1"/>
</dbReference>
<gene>
    <name evidence="12" type="ORF">SLNSH_14715</name>
</gene>
<dbReference type="NCBIfam" id="TIGR01196">
    <property type="entry name" value="edd"/>
    <property type="match status" value="1"/>
</dbReference>
<dbReference type="GO" id="GO:0009255">
    <property type="term" value="P:Entner-Doudoroff pathway through 6-phosphogluconate"/>
    <property type="evidence" value="ECO:0007669"/>
    <property type="project" value="UniProtKB-UniRule"/>
</dbReference>
<proteinExistence type="inferred from homology"/>
<feature type="domain" description="Dihydroxy-acid/6-phosphogluconate dehydratase N-terminal" evidence="10">
    <location>
        <begin position="69"/>
        <end position="380"/>
    </location>
</feature>
<evidence type="ECO:0000256" key="6">
    <source>
        <dbReference type="ARBA" id="ARBA00023064"/>
    </source>
</evidence>
<dbReference type="Gene3D" id="3.50.30.80">
    <property type="entry name" value="IlvD/EDD C-terminal domain-like"/>
    <property type="match status" value="1"/>
</dbReference>
<dbReference type="FunFam" id="3.50.30.80:FF:000001">
    <property type="entry name" value="Dihydroxy-acid dehydratase"/>
    <property type="match status" value="1"/>
</dbReference>
<evidence type="ECO:0000256" key="8">
    <source>
        <dbReference type="ARBA" id="ARBA00023277"/>
    </source>
</evidence>
<dbReference type="GO" id="GO:0051539">
    <property type="term" value="F:4 iron, 4 sulfur cluster binding"/>
    <property type="evidence" value="ECO:0007669"/>
    <property type="project" value="UniProtKB-KW"/>
</dbReference>
<keyword evidence="13" id="KW-1185">Reference proteome</keyword>
<accession>A0A2T1HRH8</accession>
<dbReference type="EC" id="4.2.1.12" evidence="9"/>
<dbReference type="PANTHER" id="PTHR43661:SF1">
    <property type="entry name" value="PHOSPHOGLUCONATE DEHYDRATASE"/>
    <property type="match status" value="1"/>
</dbReference>
<dbReference type="GO" id="GO:0019521">
    <property type="term" value="P:D-gluconate metabolic process"/>
    <property type="evidence" value="ECO:0007669"/>
    <property type="project" value="UniProtKB-KW"/>
</dbReference>
<dbReference type="PROSITE" id="PS00887">
    <property type="entry name" value="ILVD_EDD_2"/>
    <property type="match status" value="1"/>
</dbReference>
<evidence type="ECO:0000256" key="4">
    <source>
        <dbReference type="ARBA" id="ARBA00023004"/>
    </source>
</evidence>
<evidence type="ECO:0000259" key="11">
    <source>
        <dbReference type="Pfam" id="PF24877"/>
    </source>
</evidence>
<dbReference type="GO" id="GO:0004456">
    <property type="term" value="F:phosphogluconate dehydratase activity"/>
    <property type="evidence" value="ECO:0007669"/>
    <property type="project" value="UniProtKB-UniRule"/>
</dbReference>
<evidence type="ECO:0000256" key="1">
    <source>
        <dbReference type="ARBA" id="ARBA00006486"/>
    </source>
</evidence>
<dbReference type="SUPFAM" id="SSF52016">
    <property type="entry name" value="LeuD/IlvD-like"/>
    <property type="match status" value="1"/>
</dbReference>
<keyword evidence="7" id="KW-0456">Lyase</keyword>
<evidence type="ECO:0000256" key="5">
    <source>
        <dbReference type="ARBA" id="ARBA00023014"/>
    </source>
</evidence>
<feature type="domain" description="Dihydroxy-acid/6-phosphogluconate dehydratase C-terminal" evidence="11">
    <location>
        <begin position="408"/>
        <end position="598"/>
    </location>
</feature>
<dbReference type="GO" id="GO:0046872">
    <property type="term" value="F:metal ion binding"/>
    <property type="evidence" value="ECO:0007669"/>
    <property type="project" value="UniProtKB-KW"/>
</dbReference>
<keyword evidence="5" id="KW-0411">Iron-sulfur</keyword>
<keyword evidence="3" id="KW-0479">Metal-binding</keyword>
<dbReference type="InterPro" id="IPR020558">
    <property type="entry name" value="DiOHA_6PGluconate_deHydtase_CS"/>
</dbReference>
<dbReference type="RefSeq" id="WP_106337769.1">
    <property type="nucleotide sequence ID" value="NZ_PVZS01000015.1"/>
</dbReference>
<evidence type="ECO:0000256" key="3">
    <source>
        <dbReference type="ARBA" id="ARBA00022723"/>
    </source>
</evidence>
<evidence type="ECO:0000256" key="7">
    <source>
        <dbReference type="ARBA" id="ARBA00023239"/>
    </source>
</evidence>
<reference evidence="13" key="1">
    <citation type="submission" date="2018-03" db="EMBL/GenBank/DDBJ databases">
        <authorList>
            <person name="Sun L."/>
            <person name="Liu H."/>
            <person name="Chen W."/>
            <person name="Huang K."/>
            <person name="Liu W."/>
            <person name="Gao X."/>
        </authorList>
    </citation>
    <scope>NUCLEOTIDE SEQUENCE [LARGE SCALE GENOMIC DNA]</scope>
    <source>
        <strain evidence="13">SH9</strain>
    </source>
</reference>
<dbReference type="EMBL" id="PVZS01000015">
    <property type="protein sequence ID" value="PSC04243.1"/>
    <property type="molecule type" value="Genomic_DNA"/>
</dbReference>
<dbReference type="OrthoDB" id="9807077at2"/>
<evidence type="ECO:0000313" key="12">
    <source>
        <dbReference type="EMBL" id="PSC04243.1"/>
    </source>
</evidence>
<dbReference type="InterPro" id="IPR056740">
    <property type="entry name" value="ILV_EDD_C"/>
</dbReference>
<dbReference type="InterPro" id="IPR042096">
    <property type="entry name" value="Dihydro-acid_dehy_C"/>
</dbReference>
<dbReference type="PANTHER" id="PTHR43661">
    <property type="entry name" value="D-XYLONATE DEHYDRATASE"/>
    <property type="match status" value="1"/>
</dbReference>